<dbReference type="Proteomes" id="UP000194225">
    <property type="component" value="Unassembled WGS sequence"/>
</dbReference>
<name>A0ABX3XQU5_STRPT</name>
<accession>A0ABX3XQU5</accession>
<proteinExistence type="predicted"/>
<gene>
    <name evidence="1" type="ORF">BG653_05638</name>
</gene>
<sequence length="67" mass="6626">MPSPKSKITVPVGAPAPGSTGVMVAVKVTGRPTTDGAGAEVTVVVVASGRTVWVSVATEPVKSLLLL</sequence>
<protein>
    <submittedName>
        <fullName evidence="1">Uncharacterized protein</fullName>
    </submittedName>
</protein>
<evidence type="ECO:0000313" key="2">
    <source>
        <dbReference type="Proteomes" id="UP000194225"/>
    </source>
</evidence>
<keyword evidence="2" id="KW-1185">Reference proteome</keyword>
<dbReference type="EMBL" id="MIGA01000049">
    <property type="protein sequence ID" value="OSY39994.1"/>
    <property type="molecule type" value="Genomic_DNA"/>
</dbReference>
<comment type="caution">
    <text evidence="1">The sequence shown here is derived from an EMBL/GenBank/DDBJ whole genome shotgun (WGS) entry which is preliminary data.</text>
</comment>
<reference evidence="1 2" key="1">
    <citation type="submission" date="2016-09" db="EMBL/GenBank/DDBJ databases">
        <title>Streptomyces platensis DSM40041, a candidate organism with high potential of specific P450 cytochromes.</title>
        <authorList>
            <person name="Grumaz C."/>
            <person name="Vainshtein Y."/>
            <person name="Kirstahler P."/>
            <person name="Sohn K."/>
        </authorList>
    </citation>
    <scope>NUCLEOTIDE SEQUENCE [LARGE SCALE GENOMIC DNA]</scope>
    <source>
        <strain evidence="1 2">DSM 40041</strain>
    </source>
</reference>
<organism evidence="1 2">
    <name type="scientific">Streptomyces platensis</name>
    <dbReference type="NCBI Taxonomy" id="58346"/>
    <lineage>
        <taxon>Bacteria</taxon>
        <taxon>Bacillati</taxon>
        <taxon>Actinomycetota</taxon>
        <taxon>Actinomycetes</taxon>
        <taxon>Kitasatosporales</taxon>
        <taxon>Streptomycetaceae</taxon>
        <taxon>Streptomyces</taxon>
    </lineage>
</organism>
<evidence type="ECO:0000313" key="1">
    <source>
        <dbReference type="EMBL" id="OSY39994.1"/>
    </source>
</evidence>